<feature type="chain" id="PRO_5028806214" description="Secreted protein" evidence="1">
    <location>
        <begin position="33"/>
        <end position="269"/>
    </location>
</feature>
<evidence type="ECO:0000256" key="1">
    <source>
        <dbReference type="SAM" id="SignalP"/>
    </source>
</evidence>
<dbReference type="AlphaFoldDB" id="A0A7D3ZML8"/>
<reference evidence="2 3" key="1">
    <citation type="submission" date="2020-05" db="EMBL/GenBank/DDBJ databases">
        <title>Actinomadura verrucosospora NRRL-B18236 (PFL_A860) Genome sequencing and assembly.</title>
        <authorList>
            <person name="Samborskyy M."/>
        </authorList>
    </citation>
    <scope>NUCLEOTIDE SEQUENCE [LARGE SCALE GENOMIC DNA]</scope>
    <source>
        <strain evidence="2 3">NRRL:B18236</strain>
    </source>
</reference>
<evidence type="ECO:0008006" key="4">
    <source>
        <dbReference type="Google" id="ProtNLM"/>
    </source>
</evidence>
<evidence type="ECO:0000313" key="2">
    <source>
        <dbReference type="EMBL" id="QKG24001.1"/>
    </source>
</evidence>
<gene>
    <name evidence="2" type="ORF">ACTIVE_5644</name>
</gene>
<organism evidence="2 3">
    <name type="scientific">Actinomadura verrucosospora</name>
    <dbReference type="NCBI Taxonomy" id="46165"/>
    <lineage>
        <taxon>Bacteria</taxon>
        <taxon>Bacillati</taxon>
        <taxon>Actinomycetota</taxon>
        <taxon>Actinomycetes</taxon>
        <taxon>Streptosporangiales</taxon>
        <taxon>Thermomonosporaceae</taxon>
        <taxon>Actinomadura</taxon>
    </lineage>
</organism>
<sequence>MSSMFKRLAALSLSAGLAGSALCAASAASAQAAPKPRAQAGAPADAPPAALDLSDCPDVLPVGADPADWYCNVLVTSGGRMKIGNIDQQITAPMTMTMLFGVDPKTGAEITKFVKMRSTAMTVAGGALGIPGTEKIPLFALKVKPQYGGAIDMDIANRKTRIALKIKLVNQLLGDKCFVGSAAEPIDLDLDLPDILPAPGPDGTFWIKINAVDDAFAVPKTNGCGFAAPIADLRGGLPSASGKNSAQLTSYFAGKQYSEMYPKMTVRTK</sequence>
<accession>A0A7D3ZML8</accession>
<feature type="signal peptide" evidence="1">
    <location>
        <begin position="1"/>
        <end position="32"/>
    </location>
</feature>
<name>A0A7D3ZML8_ACTVE</name>
<keyword evidence="1" id="KW-0732">Signal</keyword>
<dbReference type="Proteomes" id="UP000501240">
    <property type="component" value="Chromosome"/>
</dbReference>
<proteinExistence type="predicted"/>
<keyword evidence="3" id="KW-1185">Reference proteome</keyword>
<dbReference type="EMBL" id="CP053892">
    <property type="protein sequence ID" value="QKG24001.1"/>
    <property type="molecule type" value="Genomic_DNA"/>
</dbReference>
<evidence type="ECO:0000313" key="3">
    <source>
        <dbReference type="Proteomes" id="UP000501240"/>
    </source>
</evidence>
<dbReference type="RefSeq" id="WP_173097876.1">
    <property type="nucleotide sequence ID" value="NZ_CP053892.1"/>
</dbReference>
<protein>
    <recommendedName>
        <fullName evidence="4">Secreted protein</fullName>
    </recommendedName>
</protein>